<reference evidence="2 3" key="1">
    <citation type="journal article" date="2024" name="Ann. Entomol. Soc. Am.">
        <title>Genomic analyses of the southern and eastern yellowjacket wasps (Hymenoptera: Vespidae) reveal evolutionary signatures of social life.</title>
        <authorList>
            <person name="Catto M.A."/>
            <person name="Caine P.B."/>
            <person name="Orr S.E."/>
            <person name="Hunt B.G."/>
            <person name="Goodisman M.A.D."/>
        </authorList>
    </citation>
    <scope>NUCLEOTIDE SEQUENCE [LARGE SCALE GENOMIC DNA]</scope>
    <source>
        <strain evidence="2">233</strain>
        <tissue evidence="2">Head and thorax</tissue>
    </source>
</reference>
<sequence length="96" mass="10677">ERVNQFWQTRKRDSCIEQDSHSRSVHDLPKPDCDRWGSQLMHQIKLPSHLEGRSRITRTATANNAIIVLKVPAPGTPTRVGASASITSEETESVAS</sequence>
<evidence type="ECO:0000256" key="1">
    <source>
        <dbReference type="SAM" id="MobiDB-lite"/>
    </source>
</evidence>
<feature type="compositionally biased region" description="Basic and acidic residues" evidence="1">
    <location>
        <begin position="10"/>
        <end position="27"/>
    </location>
</feature>
<dbReference type="EMBL" id="JAUDFV010000156">
    <property type="protein sequence ID" value="KAL2714395.1"/>
    <property type="molecule type" value="Genomic_DNA"/>
</dbReference>
<feature type="non-terminal residue" evidence="2">
    <location>
        <position position="1"/>
    </location>
</feature>
<gene>
    <name evidence="2" type="ORF">V1478_015580</name>
</gene>
<dbReference type="AlphaFoldDB" id="A0ABD2A3W4"/>
<comment type="caution">
    <text evidence="2">The sequence shown here is derived from an EMBL/GenBank/DDBJ whole genome shotgun (WGS) entry which is preliminary data.</text>
</comment>
<evidence type="ECO:0000313" key="2">
    <source>
        <dbReference type="EMBL" id="KAL2714395.1"/>
    </source>
</evidence>
<accession>A0ABD2A3W4</accession>
<proteinExistence type="predicted"/>
<organism evidence="2 3">
    <name type="scientific">Vespula squamosa</name>
    <name type="common">Southern yellow jacket</name>
    <name type="synonym">Wasp</name>
    <dbReference type="NCBI Taxonomy" id="30214"/>
    <lineage>
        <taxon>Eukaryota</taxon>
        <taxon>Metazoa</taxon>
        <taxon>Ecdysozoa</taxon>
        <taxon>Arthropoda</taxon>
        <taxon>Hexapoda</taxon>
        <taxon>Insecta</taxon>
        <taxon>Pterygota</taxon>
        <taxon>Neoptera</taxon>
        <taxon>Endopterygota</taxon>
        <taxon>Hymenoptera</taxon>
        <taxon>Apocrita</taxon>
        <taxon>Aculeata</taxon>
        <taxon>Vespoidea</taxon>
        <taxon>Vespidae</taxon>
        <taxon>Vespinae</taxon>
        <taxon>Vespula</taxon>
    </lineage>
</organism>
<protein>
    <submittedName>
        <fullName evidence="2">Uncharacterized protein</fullName>
    </submittedName>
</protein>
<evidence type="ECO:0000313" key="3">
    <source>
        <dbReference type="Proteomes" id="UP001607302"/>
    </source>
</evidence>
<name>A0ABD2A3W4_VESSQ</name>
<feature type="region of interest" description="Disordered" evidence="1">
    <location>
        <begin position="1"/>
        <end position="27"/>
    </location>
</feature>
<keyword evidence="3" id="KW-1185">Reference proteome</keyword>
<feature type="region of interest" description="Disordered" evidence="1">
    <location>
        <begin position="74"/>
        <end position="96"/>
    </location>
</feature>
<dbReference type="Proteomes" id="UP001607302">
    <property type="component" value="Unassembled WGS sequence"/>
</dbReference>